<evidence type="ECO:0000313" key="2">
    <source>
        <dbReference type="Proteomes" id="UP000238375"/>
    </source>
</evidence>
<dbReference type="PANTHER" id="PTHR37489">
    <property type="entry name" value="DUF3500 DOMAIN-CONTAINING PROTEIN"/>
    <property type="match status" value="1"/>
</dbReference>
<dbReference type="InterPro" id="IPR021889">
    <property type="entry name" value="DUF3500"/>
</dbReference>
<evidence type="ECO:0000313" key="1">
    <source>
        <dbReference type="EMBL" id="PRY29251.1"/>
    </source>
</evidence>
<comment type="caution">
    <text evidence="1">The sequence shown here is derived from an EMBL/GenBank/DDBJ whole genome shotgun (WGS) entry which is preliminary data.</text>
</comment>
<dbReference type="PANTHER" id="PTHR37489:SF1">
    <property type="entry name" value="DUF3500 DOMAIN-CONTAINING PROTEIN"/>
    <property type="match status" value="1"/>
</dbReference>
<accession>A0A2T0S745</accession>
<dbReference type="EMBL" id="PVTE01000026">
    <property type="protein sequence ID" value="PRY29251.1"/>
    <property type="molecule type" value="Genomic_DNA"/>
</dbReference>
<gene>
    <name evidence="1" type="ORF">CLV58_12633</name>
</gene>
<dbReference type="AlphaFoldDB" id="A0A2T0S745"/>
<name>A0A2T0S745_9BACT</name>
<sequence length="367" mass="41128">MRTTGLLVVYGVVNALICWGIPAQGQSVTNAAKAATDLRDDIQTHAKTFLQSLTAEQRKQAVFRFDDEERFDWHYIPRDRKGVPLRAMNAAQKQAALQLLKSSLSQEGYDKARGIMALENVLRVIENRPANDTYRDPDQYAFSVFGDPSGKEPWSWRVDGHHLAMQFLIVAGPSGEGRVLAQTPIFFGSNPAVVRIDGPEKGKQVLKEETMHAFALLASLDTAQVRRATLAAVAYPDIVTGNRRKLSLDRMDGLRMGDMTPTQRALFTDLLKVYMGRYRVTLAKQQLDKLTKAGLDELRFAWAGDLTPTVGAGKGWYYRIHGPTILIEYDNTQTNANHIHTVVRDLTNDFGMDALEEHYRNSLHSKP</sequence>
<dbReference type="Pfam" id="PF12006">
    <property type="entry name" value="DUF3500"/>
    <property type="match status" value="1"/>
</dbReference>
<organism evidence="1 2">
    <name type="scientific">Spirosoma oryzae</name>
    <dbReference type="NCBI Taxonomy" id="1469603"/>
    <lineage>
        <taxon>Bacteria</taxon>
        <taxon>Pseudomonadati</taxon>
        <taxon>Bacteroidota</taxon>
        <taxon>Cytophagia</taxon>
        <taxon>Cytophagales</taxon>
        <taxon>Cytophagaceae</taxon>
        <taxon>Spirosoma</taxon>
    </lineage>
</organism>
<dbReference type="OrthoDB" id="581140at2"/>
<dbReference type="Proteomes" id="UP000238375">
    <property type="component" value="Unassembled WGS sequence"/>
</dbReference>
<reference evidence="1 2" key="1">
    <citation type="submission" date="2018-03" db="EMBL/GenBank/DDBJ databases">
        <title>Genomic Encyclopedia of Archaeal and Bacterial Type Strains, Phase II (KMG-II): from individual species to whole genera.</title>
        <authorList>
            <person name="Goeker M."/>
        </authorList>
    </citation>
    <scope>NUCLEOTIDE SEQUENCE [LARGE SCALE GENOMIC DNA]</scope>
    <source>
        <strain evidence="1 2">DSM 28354</strain>
    </source>
</reference>
<proteinExistence type="predicted"/>
<keyword evidence="2" id="KW-1185">Reference proteome</keyword>
<protein>
    <submittedName>
        <fullName evidence="1">Uncharacterized protein DUF3500</fullName>
    </submittedName>
</protein>